<proteinExistence type="predicted"/>
<reference evidence="8" key="1">
    <citation type="submission" date="2021-01" db="EMBL/GenBank/DDBJ databases">
        <authorList>
            <person name="Corre E."/>
            <person name="Pelletier E."/>
            <person name="Niang G."/>
            <person name="Scheremetjew M."/>
            <person name="Finn R."/>
            <person name="Kale V."/>
            <person name="Holt S."/>
            <person name="Cochrane G."/>
            <person name="Meng A."/>
            <person name="Brown T."/>
            <person name="Cohen L."/>
        </authorList>
    </citation>
    <scope>NUCLEOTIDE SEQUENCE</scope>
    <source>
        <strain evidence="8">MM31A-1</strain>
    </source>
</reference>
<feature type="signal peptide" evidence="6">
    <location>
        <begin position="1"/>
        <end position="23"/>
    </location>
</feature>
<dbReference type="InterPro" id="IPR006153">
    <property type="entry name" value="Cation/H_exchanger_TM"/>
</dbReference>
<evidence type="ECO:0000256" key="3">
    <source>
        <dbReference type="ARBA" id="ARBA00022989"/>
    </source>
</evidence>
<dbReference type="PANTHER" id="PTHR46157">
    <property type="entry name" value="K(+) EFFLUX ANTIPORTER 3, CHLOROPLASTIC"/>
    <property type="match status" value="1"/>
</dbReference>
<dbReference type="GO" id="GO:0016020">
    <property type="term" value="C:membrane"/>
    <property type="evidence" value="ECO:0007669"/>
    <property type="project" value="UniProtKB-SubCell"/>
</dbReference>
<feature type="transmembrane region" description="Helical" evidence="5">
    <location>
        <begin position="176"/>
        <end position="194"/>
    </location>
</feature>
<feature type="transmembrane region" description="Helical" evidence="5">
    <location>
        <begin position="273"/>
        <end position="292"/>
    </location>
</feature>
<feature type="transmembrane region" description="Helical" evidence="5">
    <location>
        <begin position="242"/>
        <end position="261"/>
    </location>
</feature>
<evidence type="ECO:0000313" key="8">
    <source>
        <dbReference type="EMBL" id="CAE0478955.1"/>
    </source>
</evidence>
<evidence type="ECO:0000256" key="4">
    <source>
        <dbReference type="ARBA" id="ARBA00023136"/>
    </source>
</evidence>
<dbReference type="GO" id="GO:0015297">
    <property type="term" value="F:antiporter activity"/>
    <property type="evidence" value="ECO:0007669"/>
    <property type="project" value="InterPro"/>
</dbReference>
<feature type="chain" id="PRO_5030777775" description="Cation/H+ exchanger transmembrane domain-containing protein" evidence="6">
    <location>
        <begin position="24"/>
        <end position="498"/>
    </location>
</feature>
<dbReference type="GO" id="GO:1902600">
    <property type="term" value="P:proton transmembrane transport"/>
    <property type="evidence" value="ECO:0007669"/>
    <property type="project" value="InterPro"/>
</dbReference>
<dbReference type="AlphaFoldDB" id="A0A7S3QJ04"/>
<keyword evidence="4 5" id="KW-0472">Membrane</keyword>
<name>A0A7S3QJ04_9STRA</name>
<evidence type="ECO:0000256" key="2">
    <source>
        <dbReference type="ARBA" id="ARBA00022692"/>
    </source>
</evidence>
<organism evidence="8">
    <name type="scientific">Chaetoceros debilis</name>
    <dbReference type="NCBI Taxonomy" id="122233"/>
    <lineage>
        <taxon>Eukaryota</taxon>
        <taxon>Sar</taxon>
        <taxon>Stramenopiles</taxon>
        <taxon>Ochrophyta</taxon>
        <taxon>Bacillariophyta</taxon>
        <taxon>Coscinodiscophyceae</taxon>
        <taxon>Chaetocerotophycidae</taxon>
        <taxon>Chaetocerotales</taxon>
        <taxon>Chaetocerotaceae</taxon>
        <taxon>Chaetoceros</taxon>
    </lineage>
</organism>
<keyword evidence="6" id="KW-0732">Signal</keyword>
<evidence type="ECO:0000256" key="1">
    <source>
        <dbReference type="ARBA" id="ARBA00004141"/>
    </source>
</evidence>
<gene>
    <name evidence="8" type="ORF">CDEB00056_LOCUS23808</name>
</gene>
<accession>A0A7S3QJ04</accession>
<feature type="domain" description="Cation/H+ exchanger transmembrane" evidence="7">
    <location>
        <begin position="104"/>
        <end position="463"/>
    </location>
</feature>
<comment type="subcellular location">
    <subcellularLocation>
        <location evidence="1">Membrane</location>
        <topology evidence="1">Multi-pass membrane protein</topology>
    </subcellularLocation>
</comment>
<keyword evidence="2 5" id="KW-0812">Transmembrane</keyword>
<feature type="transmembrane region" description="Helical" evidence="5">
    <location>
        <begin position="377"/>
        <end position="403"/>
    </location>
</feature>
<dbReference type="EMBL" id="HBIO01031070">
    <property type="protein sequence ID" value="CAE0478955.1"/>
    <property type="molecule type" value="Transcribed_RNA"/>
</dbReference>
<sequence length="498" mass="52543">MKFSGTLFALSFLAATVFTSVEGRQHQPQSLIGNRPSSFGLAHSRYPLPSARTSKNIVDISSANANILSIPRGGASPLAMVSEASSDLSTFLQGSKTDVLIILLATALNTPICQKLSISPILGYLGLGLLFGPNGKGIISDVHTTEMMADLGIVLFLFEMGIHLDMKTLMAMKKDVFGIGLSQFTITAGVIAAICKYLGFSTAAMIIIGWSLALSSSAFVLQLLKDKDEMESQYGKSSFGTLLLQDLMVVPLLVITPILAGNGASPKEAVAKALVQITMALSAIGLFGKTLLGPMFDLVAASGSVESFIGVILATVLGMSFLTEGLGLSNTLGAFLSGMLIAETKHRHHVEVEASPFRGILVGLFFFTVGFEVDLKMIMAMPGVIASTVVGILAIKAVIATLVCRAFGLPMSTAQRVGLVLSQGGEFAFVAFRTARASGILSDDRTKMLLTCVSLTMALTPALEDFGGKMAASLMAKENQNEVVEETKERGIGKKARR</sequence>
<dbReference type="PANTHER" id="PTHR46157:SF4">
    <property type="entry name" value="K(+) EFFLUX ANTIPORTER 3, CHLOROPLASTIC"/>
    <property type="match status" value="1"/>
</dbReference>
<protein>
    <recommendedName>
        <fullName evidence="7">Cation/H+ exchanger transmembrane domain-containing protein</fullName>
    </recommendedName>
</protein>
<dbReference type="Gene3D" id="1.20.1530.20">
    <property type="match status" value="1"/>
</dbReference>
<evidence type="ECO:0000256" key="6">
    <source>
        <dbReference type="SAM" id="SignalP"/>
    </source>
</evidence>
<feature type="transmembrane region" description="Helical" evidence="5">
    <location>
        <begin position="200"/>
        <end position="221"/>
    </location>
</feature>
<dbReference type="InterPro" id="IPR038770">
    <property type="entry name" value="Na+/solute_symporter_sf"/>
</dbReference>
<keyword evidence="3 5" id="KW-1133">Transmembrane helix</keyword>
<evidence type="ECO:0000259" key="7">
    <source>
        <dbReference type="Pfam" id="PF00999"/>
    </source>
</evidence>
<evidence type="ECO:0000256" key="5">
    <source>
        <dbReference type="SAM" id="Phobius"/>
    </source>
</evidence>
<dbReference type="Pfam" id="PF00999">
    <property type="entry name" value="Na_H_Exchanger"/>
    <property type="match status" value="1"/>
</dbReference>
<feature type="transmembrane region" description="Helical" evidence="5">
    <location>
        <begin position="354"/>
        <end position="371"/>
    </location>
</feature>